<dbReference type="InterPro" id="IPR010982">
    <property type="entry name" value="Lambda_DNA-bd_dom_sf"/>
</dbReference>
<keyword evidence="3" id="KW-1185">Reference proteome</keyword>
<protein>
    <submittedName>
        <fullName evidence="2">Helix-turn-helix domain-containing protein</fullName>
    </submittedName>
</protein>
<dbReference type="RefSeq" id="WP_411951807.1">
    <property type="nucleotide sequence ID" value="NZ_JBHSFS010000025.1"/>
</dbReference>
<dbReference type="Proteomes" id="UP001595990">
    <property type="component" value="Unassembled WGS sequence"/>
</dbReference>
<organism evidence="2 3">
    <name type="scientific">Streptomyces ehimensis</name>
    <dbReference type="NCBI Taxonomy" id="68195"/>
    <lineage>
        <taxon>Bacteria</taxon>
        <taxon>Bacillati</taxon>
        <taxon>Actinomycetota</taxon>
        <taxon>Actinomycetes</taxon>
        <taxon>Kitasatosporales</taxon>
        <taxon>Streptomycetaceae</taxon>
        <taxon>Streptomyces</taxon>
    </lineage>
</organism>
<sequence>MTDVPSQGDDLQALVSAIDELLNAVGLGREAIDSDKLSFETGIPVDRVAELLDGAESEPGSLNETFRQRLNFLRETRRKPDGKRFTLDEIGQGAGISKAQAGFLLNGQRMPGLAIVSALENFFHVEPGFFSATERQSLCRALQPVRGQLTHLAFLKGHGITRMAMRSGRTADESALGQELLSALSAVLNEPDREDPEVRQLTSEITSLPCESRRRVVSGLRSLLRRARGGE</sequence>
<evidence type="ECO:0000313" key="3">
    <source>
        <dbReference type="Proteomes" id="UP001595990"/>
    </source>
</evidence>
<name>A0ABV9BUP0_9ACTN</name>
<reference evidence="3" key="1">
    <citation type="journal article" date="2019" name="Int. J. Syst. Evol. Microbiol.">
        <title>The Global Catalogue of Microorganisms (GCM) 10K type strain sequencing project: providing services to taxonomists for standard genome sequencing and annotation.</title>
        <authorList>
            <consortium name="The Broad Institute Genomics Platform"/>
            <consortium name="The Broad Institute Genome Sequencing Center for Infectious Disease"/>
            <person name="Wu L."/>
            <person name="Ma J."/>
        </authorList>
    </citation>
    <scope>NUCLEOTIDE SEQUENCE [LARGE SCALE GENOMIC DNA]</scope>
    <source>
        <strain evidence="3">CECT 8064</strain>
    </source>
</reference>
<feature type="domain" description="HTH cro/C1-type" evidence="1">
    <location>
        <begin position="83"/>
        <end position="130"/>
    </location>
</feature>
<gene>
    <name evidence="2" type="ORF">ACFPEN_33235</name>
</gene>
<dbReference type="CDD" id="cd00093">
    <property type="entry name" value="HTH_XRE"/>
    <property type="match status" value="1"/>
</dbReference>
<dbReference type="Gene3D" id="1.10.260.40">
    <property type="entry name" value="lambda repressor-like DNA-binding domains"/>
    <property type="match status" value="1"/>
</dbReference>
<comment type="caution">
    <text evidence="2">The sequence shown here is derived from an EMBL/GenBank/DDBJ whole genome shotgun (WGS) entry which is preliminary data.</text>
</comment>
<dbReference type="InterPro" id="IPR001387">
    <property type="entry name" value="Cro/C1-type_HTH"/>
</dbReference>
<dbReference type="EMBL" id="JBHSFS010000025">
    <property type="protein sequence ID" value="MFC4517758.1"/>
    <property type="molecule type" value="Genomic_DNA"/>
</dbReference>
<dbReference type="SMART" id="SM00530">
    <property type="entry name" value="HTH_XRE"/>
    <property type="match status" value="1"/>
</dbReference>
<dbReference type="PROSITE" id="PS50943">
    <property type="entry name" value="HTH_CROC1"/>
    <property type="match status" value="1"/>
</dbReference>
<proteinExistence type="predicted"/>
<evidence type="ECO:0000313" key="2">
    <source>
        <dbReference type="EMBL" id="MFC4517758.1"/>
    </source>
</evidence>
<accession>A0ABV9BUP0</accession>
<evidence type="ECO:0000259" key="1">
    <source>
        <dbReference type="PROSITE" id="PS50943"/>
    </source>
</evidence>